<dbReference type="Gene3D" id="2.40.37.10">
    <property type="entry name" value="Lyase, Ornithine Decarboxylase, Chain A, domain 1"/>
    <property type="match status" value="1"/>
</dbReference>
<sequence>TCHIPDVIEAPYRPAMLHENSEGIPIRLGGPSCLAGDIIGDYRLPETPHIGQRIAFLDQAHYSMVKTNTFNGVPLPSIWLWNSDTDDLKCVKKFDWTTFRDRLS</sequence>
<dbReference type="GO" id="GO:0016829">
    <property type="term" value="F:lyase activity"/>
    <property type="evidence" value="ECO:0007669"/>
    <property type="project" value="UniProtKB-KW"/>
</dbReference>
<reference evidence="1" key="1">
    <citation type="submission" date="2018-06" db="EMBL/GenBank/DDBJ databases">
        <authorList>
            <person name="Zhirakovskaya E."/>
        </authorList>
    </citation>
    <scope>NUCLEOTIDE SEQUENCE</scope>
</reference>
<dbReference type="SUPFAM" id="SSF50621">
    <property type="entry name" value="Alanine racemase C-terminal domain-like"/>
    <property type="match status" value="1"/>
</dbReference>
<evidence type="ECO:0000313" key="1">
    <source>
        <dbReference type="EMBL" id="VAV94578.1"/>
    </source>
</evidence>
<dbReference type="EC" id="4.1.1.96" evidence="1"/>
<accession>A0A3B0S2E8</accession>
<dbReference type="InterPro" id="IPR009006">
    <property type="entry name" value="Ala_racemase/Decarboxylase_C"/>
</dbReference>
<feature type="non-terminal residue" evidence="1">
    <location>
        <position position="1"/>
    </location>
</feature>
<proteinExistence type="predicted"/>
<name>A0A3B0S2E8_9ZZZZ</name>
<dbReference type="EMBL" id="UOEF01000187">
    <property type="protein sequence ID" value="VAV94578.1"/>
    <property type="molecule type" value="Genomic_DNA"/>
</dbReference>
<keyword evidence="1" id="KW-0456">Lyase</keyword>
<protein>
    <submittedName>
        <fullName evidence="1">Carboxynorspermidine decarboxylase</fullName>
        <ecNumber evidence="1">4.1.1.96</ecNumber>
    </submittedName>
</protein>
<gene>
    <name evidence="1" type="ORF">MNBD_ALPHA04-874</name>
</gene>
<organism evidence="1">
    <name type="scientific">hydrothermal vent metagenome</name>
    <dbReference type="NCBI Taxonomy" id="652676"/>
    <lineage>
        <taxon>unclassified sequences</taxon>
        <taxon>metagenomes</taxon>
        <taxon>ecological metagenomes</taxon>
    </lineage>
</organism>
<dbReference type="AlphaFoldDB" id="A0A3B0S2E8"/>